<evidence type="ECO:0000313" key="2">
    <source>
        <dbReference type="EMBL" id="MEV4684247.1"/>
    </source>
</evidence>
<comment type="caution">
    <text evidence="2">The sequence shown here is derived from an EMBL/GenBank/DDBJ whole genome shotgun (WGS) entry which is preliminary data.</text>
</comment>
<name>A0ABV3I101_9ACTN</name>
<dbReference type="Proteomes" id="UP001552521">
    <property type="component" value="Unassembled WGS sequence"/>
</dbReference>
<sequence>MLALALGALMRRAWPAILVAVLAIAVPYAATSFPLLPDGLSQWLLRVTPAAGFAVQQTLVEYPQVVAHYAPSAGYFPLPWWAGIAVLGAYAVLSLGLALSRLPHSGDRAGAPVDPR</sequence>
<evidence type="ECO:0000313" key="3">
    <source>
        <dbReference type="Proteomes" id="UP001552521"/>
    </source>
</evidence>
<accession>A0ABV3I101</accession>
<evidence type="ECO:0000256" key="1">
    <source>
        <dbReference type="SAM" id="Phobius"/>
    </source>
</evidence>
<proteinExistence type="predicted"/>
<gene>
    <name evidence="2" type="ORF">AB0K36_26150</name>
</gene>
<protein>
    <submittedName>
        <fullName evidence="2">Uncharacterized protein</fullName>
    </submittedName>
</protein>
<keyword evidence="1" id="KW-1133">Transmembrane helix</keyword>
<keyword evidence="1" id="KW-0812">Transmembrane</keyword>
<dbReference type="EMBL" id="JBFAQK010000048">
    <property type="protein sequence ID" value="MEV4684247.1"/>
    <property type="molecule type" value="Genomic_DNA"/>
</dbReference>
<feature type="transmembrane region" description="Helical" evidence="1">
    <location>
        <begin position="78"/>
        <end position="99"/>
    </location>
</feature>
<reference evidence="2 3" key="1">
    <citation type="submission" date="2024-06" db="EMBL/GenBank/DDBJ databases">
        <title>The Natural Products Discovery Center: Release of the First 8490 Sequenced Strains for Exploring Actinobacteria Biosynthetic Diversity.</title>
        <authorList>
            <person name="Kalkreuter E."/>
            <person name="Kautsar S.A."/>
            <person name="Yang D."/>
            <person name="Bader C.D."/>
            <person name="Teijaro C.N."/>
            <person name="Fluegel L."/>
            <person name="Davis C.M."/>
            <person name="Simpson J.R."/>
            <person name="Lauterbach L."/>
            <person name="Steele A.D."/>
            <person name="Gui C."/>
            <person name="Meng S."/>
            <person name="Li G."/>
            <person name="Viehrig K."/>
            <person name="Ye F."/>
            <person name="Su P."/>
            <person name="Kiefer A.F."/>
            <person name="Nichols A."/>
            <person name="Cepeda A.J."/>
            <person name="Yan W."/>
            <person name="Fan B."/>
            <person name="Jiang Y."/>
            <person name="Adhikari A."/>
            <person name="Zheng C.-J."/>
            <person name="Schuster L."/>
            <person name="Cowan T.M."/>
            <person name="Smanski M.J."/>
            <person name="Chevrette M.G."/>
            <person name="De Carvalho L.P.S."/>
            <person name="Shen B."/>
        </authorList>
    </citation>
    <scope>NUCLEOTIDE SEQUENCE [LARGE SCALE GENOMIC DNA]</scope>
    <source>
        <strain evidence="2 3">NPDC049344</strain>
    </source>
</reference>
<dbReference type="RefSeq" id="WP_364598896.1">
    <property type="nucleotide sequence ID" value="NZ_JBFAQK010000048.1"/>
</dbReference>
<keyword evidence="3" id="KW-1185">Reference proteome</keyword>
<organism evidence="2 3">
    <name type="scientific">Streptomyces kurssanovii</name>
    <dbReference type="NCBI Taxonomy" id="67312"/>
    <lineage>
        <taxon>Bacteria</taxon>
        <taxon>Bacillati</taxon>
        <taxon>Actinomycetota</taxon>
        <taxon>Actinomycetes</taxon>
        <taxon>Kitasatosporales</taxon>
        <taxon>Streptomycetaceae</taxon>
        <taxon>Streptomyces</taxon>
    </lineage>
</organism>
<keyword evidence="1" id="KW-0472">Membrane</keyword>